<dbReference type="GO" id="GO:0005675">
    <property type="term" value="C:transcription factor TFIIH holo complex"/>
    <property type="evidence" value="ECO:0007669"/>
    <property type="project" value="EnsemblFungi"/>
</dbReference>
<protein>
    <recommendedName>
        <fullName evidence="4 10">General transcription and DNA repair factor IIH subunit TFB5</fullName>
    </recommendedName>
</protein>
<evidence type="ECO:0000256" key="6">
    <source>
        <dbReference type="ARBA" id="ARBA00023015"/>
    </source>
</evidence>
<evidence type="ECO:0000256" key="4">
    <source>
        <dbReference type="ARBA" id="ARBA00021274"/>
    </source>
</evidence>
<dbReference type="GO" id="GO:0006367">
    <property type="term" value="P:transcription initiation at RNA polymerase II promoter"/>
    <property type="evidence" value="ECO:0007669"/>
    <property type="project" value="UniProtKB-UniRule"/>
</dbReference>
<dbReference type="GeneID" id="30147621"/>
<dbReference type="GO" id="GO:0005829">
    <property type="term" value="C:cytosol"/>
    <property type="evidence" value="ECO:0007669"/>
    <property type="project" value="EnsemblFungi"/>
</dbReference>
<dbReference type="SUPFAM" id="SSF142897">
    <property type="entry name" value="TFB5-like"/>
    <property type="match status" value="1"/>
</dbReference>
<comment type="similarity">
    <text evidence="2 10">Belongs to the TFB5 family.</text>
</comment>
<dbReference type="AlphaFoldDB" id="A0A1E3QJL1"/>
<dbReference type="FunFam" id="3.30.70.1220:FF:000002">
    <property type="entry name" value="RNA polymerase II transcription factor B subunit 5"/>
    <property type="match status" value="1"/>
</dbReference>
<keyword evidence="12" id="KW-1185">Reference proteome</keyword>
<dbReference type="SMART" id="SM01395">
    <property type="entry name" value="Tbf5"/>
    <property type="match status" value="1"/>
</dbReference>
<evidence type="ECO:0000256" key="10">
    <source>
        <dbReference type="RuleBase" id="RU368032"/>
    </source>
</evidence>
<dbReference type="InterPro" id="IPR009400">
    <property type="entry name" value="TFIIH_TTDA/Tfb5"/>
</dbReference>
<keyword evidence="7 10" id="KW-0804">Transcription</keyword>
<dbReference type="PANTHER" id="PTHR28580:SF1">
    <property type="entry name" value="GENERAL TRANSCRIPTION FACTOR IIH SUBUNIT 5"/>
    <property type="match status" value="1"/>
</dbReference>
<evidence type="ECO:0000313" key="12">
    <source>
        <dbReference type="Proteomes" id="UP000094336"/>
    </source>
</evidence>
<dbReference type="Pfam" id="PF06331">
    <property type="entry name" value="Tfb5"/>
    <property type="match status" value="1"/>
</dbReference>
<dbReference type="GO" id="GO:0000439">
    <property type="term" value="C:transcription factor TFIIH core complex"/>
    <property type="evidence" value="ECO:0007669"/>
    <property type="project" value="UniProtKB-UniRule"/>
</dbReference>
<keyword evidence="5 10" id="KW-0227">DNA damage</keyword>
<dbReference type="GO" id="GO:0006294">
    <property type="term" value="P:nucleotide-excision repair, preincision complex assembly"/>
    <property type="evidence" value="ECO:0007669"/>
    <property type="project" value="TreeGrafter"/>
</dbReference>
<evidence type="ECO:0000313" key="11">
    <source>
        <dbReference type="EMBL" id="ODQ77808.1"/>
    </source>
</evidence>
<dbReference type="STRING" id="984486.A0A1E3QJL1"/>
<organism evidence="11 12">
    <name type="scientific">Babjeviella inositovora NRRL Y-12698</name>
    <dbReference type="NCBI Taxonomy" id="984486"/>
    <lineage>
        <taxon>Eukaryota</taxon>
        <taxon>Fungi</taxon>
        <taxon>Dikarya</taxon>
        <taxon>Ascomycota</taxon>
        <taxon>Saccharomycotina</taxon>
        <taxon>Pichiomycetes</taxon>
        <taxon>Serinales incertae sedis</taxon>
        <taxon>Babjeviella</taxon>
    </lineage>
</organism>
<comment type="subcellular location">
    <subcellularLocation>
        <location evidence="1 10">Nucleus</location>
    </subcellularLocation>
</comment>
<evidence type="ECO:0000256" key="2">
    <source>
        <dbReference type="ARBA" id="ARBA00007470"/>
    </source>
</evidence>
<evidence type="ECO:0000256" key="9">
    <source>
        <dbReference type="ARBA" id="ARBA00023242"/>
    </source>
</evidence>
<evidence type="ECO:0000256" key="3">
    <source>
        <dbReference type="ARBA" id="ARBA00011640"/>
    </source>
</evidence>
<evidence type="ECO:0000256" key="8">
    <source>
        <dbReference type="ARBA" id="ARBA00023204"/>
    </source>
</evidence>
<comment type="function">
    <text evidence="10">In NER, TFIIH acts by opening DNA around the lesion to allow the excision of the damaged oligonucleotide and its replacement by a new DNA fragment. In transcription, TFIIH has an essential role in transcription initiation. When the pre-initiation complex (PIC) has been established, TFIIH is required for promoter opening and promoter escape.</text>
</comment>
<dbReference type="EMBL" id="KV454438">
    <property type="protein sequence ID" value="ODQ77808.1"/>
    <property type="molecule type" value="Genomic_DNA"/>
</dbReference>
<reference evidence="12" key="1">
    <citation type="submission" date="2016-05" db="EMBL/GenBank/DDBJ databases">
        <title>Comparative genomics of biotechnologically important yeasts.</title>
        <authorList>
            <consortium name="DOE Joint Genome Institute"/>
            <person name="Riley R."/>
            <person name="Haridas S."/>
            <person name="Wolfe K.H."/>
            <person name="Lopes M.R."/>
            <person name="Hittinger C.T."/>
            <person name="Goker M."/>
            <person name="Salamov A."/>
            <person name="Wisecaver J."/>
            <person name="Long T.M."/>
            <person name="Aerts A.L."/>
            <person name="Barry K."/>
            <person name="Choi C."/>
            <person name="Clum A."/>
            <person name="Coughlan A.Y."/>
            <person name="Deshpande S."/>
            <person name="Douglass A.P."/>
            <person name="Hanson S.J."/>
            <person name="Klenk H.-P."/>
            <person name="Labutti K."/>
            <person name="Lapidus A."/>
            <person name="Lindquist E."/>
            <person name="Lipzen A."/>
            <person name="Meier-Kolthoff J.P."/>
            <person name="Ohm R.A."/>
            <person name="Otillar R.P."/>
            <person name="Pangilinan J."/>
            <person name="Peng Y."/>
            <person name="Rokas A."/>
            <person name="Rosa C.A."/>
            <person name="Scheuner C."/>
            <person name="Sibirny A.A."/>
            <person name="Slot J.C."/>
            <person name="Stielow J.B."/>
            <person name="Sun H."/>
            <person name="Kurtzman C.P."/>
            <person name="Blackwell M."/>
            <person name="Grigoriev I.V."/>
            <person name="Jeffries T.W."/>
        </authorList>
    </citation>
    <scope>NUCLEOTIDE SEQUENCE [LARGE SCALE GENOMIC DNA]</scope>
    <source>
        <strain evidence="12">NRRL Y-12698</strain>
    </source>
</reference>
<dbReference type="InterPro" id="IPR035935">
    <property type="entry name" value="TFB5-like_sf"/>
</dbReference>
<dbReference type="Gene3D" id="3.30.70.1220">
    <property type="entry name" value="TFB5-like"/>
    <property type="match status" value="1"/>
</dbReference>
<evidence type="ECO:0000256" key="5">
    <source>
        <dbReference type="ARBA" id="ARBA00022763"/>
    </source>
</evidence>
<accession>A0A1E3QJL1</accession>
<dbReference type="RefSeq" id="XP_018983136.1">
    <property type="nucleotide sequence ID" value="XM_019129768.1"/>
</dbReference>
<proteinExistence type="inferred from homology"/>
<dbReference type="PANTHER" id="PTHR28580">
    <property type="entry name" value="GENERAL TRANSCRIPTION FACTOR IIH SUBUNIT 5"/>
    <property type="match status" value="1"/>
</dbReference>
<keyword evidence="9 10" id="KW-0539">Nucleus</keyword>
<keyword evidence="8 10" id="KW-0234">DNA repair</keyword>
<dbReference type="Proteomes" id="UP000094336">
    <property type="component" value="Unassembled WGS sequence"/>
</dbReference>
<keyword evidence="6 10" id="KW-0805">Transcription regulation</keyword>
<name>A0A1E3QJL1_9ASCO</name>
<evidence type="ECO:0000256" key="7">
    <source>
        <dbReference type="ARBA" id="ARBA00023163"/>
    </source>
</evidence>
<comment type="subunit">
    <text evidence="3">Component of the 7-subunit TFIIH core complex composed of XPB/SSL2, XPD/RAD3, SSL1, TFB1, TFB2, TFB4 and TFB5, which is active in NER. The core complex associates with the 3-subunit CTD-kinase module TFIIK composed of CCL1, KIN28 and TFB3 to form the 10-subunit holoenzyme (holo-TFIIH) active in transcription.</text>
</comment>
<sequence length="72" mass="8257">MVRAVKCVLVQCDPSIKALILDIDRLSQTIVIQDLDDTHLVIDSSKVQHVKNELNRLLTKNVYNPMEEEEQP</sequence>
<dbReference type="OrthoDB" id="354at2759"/>
<evidence type="ECO:0000256" key="1">
    <source>
        <dbReference type="ARBA" id="ARBA00004123"/>
    </source>
</evidence>
<gene>
    <name evidence="11" type="ORF">BABINDRAFT_163195</name>
</gene>